<feature type="non-terminal residue" evidence="1">
    <location>
        <position position="1"/>
    </location>
</feature>
<gene>
    <name evidence="1" type="ORF">B2A_03746</name>
</gene>
<reference evidence="1" key="2">
    <citation type="journal article" date="2014" name="ISME J.">
        <title>Microbial stratification in low pH oxic and suboxic macroscopic growths along an acid mine drainage.</title>
        <authorList>
            <person name="Mendez-Garcia C."/>
            <person name="Mesa V."/>
            <person name="Sprenger R.R."/>
            <person name="Richter M."/>
            <person name="Diez M.S."/>
            <person name="Solano J."/>
            <person name="Bargiela R."/>
            <person name="Golyshina O.V."/>
            <person name="Manteca A."/>
            <person name="Ramos J.L."/>
            <person name="Gallego J.R."/>
            <person name="Llorente I."/>
            <person name="Martins Dos Santos V.A."/>
            <person name="Jensen O.N."/>
            <person name="Pelaez A.I."/>
            <person name="Sanchez J."/>
            <person name="Ferrer M."/>
        </authorList>
    </citation>
    <scope>NUCLEOTIDE SEQUENCE</scope>
</reference>
<dbReference type="EMBL" id="AUZZ01002493">
    <property type="protein sequence ID" value="EQD60275.1"/>
    <property type="molecule type" value="Genomic_DNA"/>
</dbReference>
<dbReference type="InterPro" id="IPR029044">
    <property type="entry name" value="Nucleotide-diphossugar_trans"/>
</dbReference>
<accession>T1C2A5</accession>
<evidence type="ECO:0000313" key="1">
    <source>
        <dbReference type="EMBL" id="EQD60275.1"/>
    </source>
</evidence>
<proteinExistence type="predicted"/>
<protein>
    <submittedName>
        <fullName evidence="1">Uncharacterized protein</fullName>
    </submittedName>
</protein>
<dbReference type="Gene3D" id="3.90.550.10">
    <property type="entry name" value="Spore Coat Polysaccharide Biosynthesis Protein SpsA, Chain A"/>
    <property type="match status" value="1"/>
</dbReference>
<comment type="caution">
    <text evidence="1">The sequence shown here is derived from an EMBL/GenBank/DDBJ whole genome shotgun (WGS) entry which is preliminary data.</text>
</comment>
<dbReference type="SUPFAM" id="SSF53448">
    <property type="entry name" value="Nucleotide-diphospho-sugar transferases"/>
    <property type="match status" value="1"/>
</dbReference>
<organism evidence="1">
    <name type="scientific">mine drainage metagenome</name>
    <dbReference type="NCBI Taxonomy" id="410659"/>
    <lineage>
        <taxon>unclassified sequences</taxon>
        <taxon>metagenomes</taxon>
        <taxon>ecological metagenomes</taxon>
    </lineage>
</organism>
<dbReference type="AlphaFoldDB" id="T1C2A5"/>
<sequence length="146" mass="16511">VREFLERAENIPSEAWYPAVPRQRLEARFPGNRRTYVRFREGTFTGGNLLMLAPGVWERGIGQAEKLIAMRKRPLRLAAMIGFDFVLRLVLGRATIPEAERRFSRLLGMTVRAVVSSHPEVGVDIDHPSDIPYCEHELTLRQGGAG</sequence>
<name>T1C2A5_9ZZZZ</name>
<reference evidence="1" key="1">
    <citation type="submission" date="2013-08" db="EMBL/GenBank/DDBJ databases">
        <authorList>
            <person name="Mendez C."/>
            <person name="Richter M."/>
            <person name="Ferrer M."/>
            <person name="Sanchez J."/>
        </authorList>
    </citation>
    <scope>NUCLEOTIDE SEQUENCE</scope>
</reference>